<dbReference type="AlphaFoldDB" id="I4B1B4"/>
<protein>
    <recommendedName>
        <fullName evidence="4">Outer membrane protein beta-barrel domain-containing protein</fullName>
    </recommendedName>
</protein>
<organism evidence="2 3">
    <name type="scientific">Turneriella parva (strain ATCC BAA-1111 / DSM 21527 / NCTC 11395 / H)</name>
    <name type="common">Leptospira parva</name>
    <dbReference type="NCBI Taxonomy" id="869212"/>
    <lineage>
        <taxon>Bacteria</taxon>
        <taxon>Pseudomonadati</taxon>
        <taxon>Spirochaetota</taxon>
        <taxon>Spirochaetia</taxon>
        <taxon>Leptospirales</taxon>
        <taxon>Leptospiraceae</taxon>
        <taxon>Turneriella</taxon>
    </lineage>
</organism>
<sequence>MKRVLPLILVALATTPVLPTATAAEPAIESPLTVTALFWGGYNLPTSDEFSKVTLGLTTGGFAGGVEFLAGARYIRGGVATSFIPIYVYTSDTGQDTKALMPFEGVLNFYLLGFYAGGRGGYVVDIGSTTVTGQNYLKTNGTVLGGQFGYQYTIGSLAFDIGAVVTFVHTEAAATVRSAGAHADYTNITPRVALQYTF</sequence>
<evidence type="ECO:0008006" key="4">
    <source>
        <dbReference type="Google" id="ProtNLM"/>
    </source>
</evidence>
<feature type="signal peptide" evidence="1">
    <location>
        <begin position="1"/>
        <end position="23"/>
    </location>
</feature>
<dbReference type="PATRIC" id="fig|869212.3.peg.388"/>
<dbReference type="Proteomes" id="UP000006048">
    <property type="component" value="Chromosome"/>
</dbReference>
<dbReference type="RefSeq" id="WP_014801591.1">
    <property type="nucleotide sequence ID" value="NC_018020.1"/>
</dbReference>
<keyword evidence="3" id="KW-1185">Reference proteome</keyword>
<proteinExistence type="predicted"/>
<accession>I4B1B4</accession>
<dbReference type="STRING" id="869212.Turpa_0415"/>
<dbReference type="HOGENOM" id="CLU_1377602_0_0_12"/>
<feature type="chain" id="PRO_5003686315" description="Outer membrane protein beta-barrel domain-containing protein" evidence="1">
    <location>
        <begin position="24"/>
        <end position="198"/>
    </location>
</feature>
<keyword evidence="1" id="KW-0732">Signal</keyword>
<evidence type="ECO:0000313" key="3">
    <source>
        <dbReference type="Proteomes" id="UP000006048"/>
    </source>
</evidence>
<reference evidence="2 3" key="1">
    <citation type="submission" date="2012-06" db="EMBL/GenBank/DDBJ databases">
        <title>The complete chromosome of genome of Turneriella parva DSM 21527.</title>
        <authorList>
            <consortium name="US DOE Joint Genome Institute (JGI-PGF)"/>
            <person name="Lucas S."/>
            <person name="Han J."/>
            <person name="Lapidus A."/>
            <person name="Bruce D."/>
            <person name="Goodwin L."/>
            <person name="Pitluck S."/>
            <person name="Peters L."/>
            <person name="Kyrpides N."/>
            <person name="Mavromatis K."/>
            <person name="Ivanova N."/>
            <person name="Mikhailova N."/>
            <person name="Chertkov O."/>
            <person name="Detter J.C."/>
            <person name="Tapia R."/>
            <person name="Han C."/>
            <person name="Land M."/>
            <person name="Hauser L."/>
            <person name="Markowitz V."/>
            <person name="Cheng J.-F."/>
            <person name="Hugenholtz P."/>
            <person name="Woyke T."/>
            <person name="Wu D."/>
            <person name="Gronow S."/>
            <person name="Wellnitz S."/>
            <person name="Brambilla E."/>
            <person name="Klenk H.-P."/>
            <person name="Eisen J.A."/>
        </authorList>
    </citation>
    <scope>NUCLEOTIDE SEQUENCE [LARGE SCALE GENOMIC DNA]</scope>
    <source>
        <strain evidence="3">ATCC BAA-1111 / DSM 21527 / NCTC 11395 / H</strain>
    </source>
</reference>
<name>I4B1B4_TURPD</name>
<evidence type="ECO:0000313" key="2">
    <source>
        <dbReference type="EMBL" id="AFM11071.1"/>
    </source>
</evidence>
<dbReference type="KEGG" id="tpx:Turpa_0415"/>
<dbReference type="EMBL" id="CP002959">
    <property type="protein sequence ID" value="AFM11071.1"/>
    <property type="molecule type" value="Genomic_DNA"/>
</dbReference>
<evidence type="ECO:0000256" key="1">
    <source>
        <dbReference type="SAM" id="SignalP"/>
    </source>
</evidence>
<gene>
    <name evidence="2" type="ordered locus">Turpa_0415</name>
</gene>